<dbReference type="EMBL" id="JACHGN010000017">
    <property type="protein sequence ID" value="MBB5137229.1"/>
    <property type="molecule type" value="Genomic_DNA"/>
</dbReference>
<organism evidence="1 2">
    <name type="scientific">Thermocatellispora tengchongensis</name>
    <dbReference type="NCBI Taxonomy" id="1073253"/>
    <lineage>
        <taxon>Bacteria</taxon>
        <taxon>Bacillati</taxon>
        <taxon>Actinomycetota</taxon>
        <taxon>Actinomycetes</taxon>
        <taxon>Streptosporangiales</taxon>
        <taxon>Streptosporangiaceae</taxon>
        <taxon>Thermocatellispora</taxon>
    </lineage>
</organism>
<keyword evidence="2" id="KW-1185">Reference proteome</keyword>
<reference evidence="1 2" key="1">
    <citation type="submission" date="2020-08" db="EMBL/GenBank/DDBJ databases">
        <title>Genomic Encyclopedia of Type Strains, Phase IV (KMG-IV): sequencing the most valuable type-strain genomes for metagenomic binning, comparative biology and taxonomic classification.</title>
        <authorList>
            <person name="Goeker M."/>
        </authorList>
    </citation>
    <scope>NUCLEOTIDE SEQUENCE [LARGE SCALE GENOMIC DNA]</scope>
    <source>
        <strain evidence="1 2">DSM 45615</strain>
    </source>
</reference>
<sequence length="68" mass="7624">MTNLVEYGIFSPPVVDVLSYLDKLMLRAEGMIAKGSPGVQESARNLRAYAALSRQLYQQYLEVGSREE</sequence>
<evidence type="ECO:0000313" key="2">
    <source>
        <dbReference type="Proteomes" id="UP000578449"/>
    </source>
</evidence>
<dbReference type="Proteomes" id="UP000578449">
    <property type="component" value="Unassembled WGS sequence"/>
</dbReference>
<name>A0A840PE15_9ACTN</name>
<dbReference type="RefSeq" id="WP_185054166.1">
    <property type="nucleotide sequence ID" value="NZ_JBHTGG010000001.1"/>
</dbReference>
<accession>A0A840PE15</accession>
<gene>
    <name evidence="1" type="ORF">HNP84_006981</name>
</gene>
<dbReference type="AlphaFoldDB" id="A0A840PE15"/>
<comment type="caution">
    <text evidence="1">The sequence shown here is derived from an EMBL/GenBank/DDBJ whole genome shotgun (WGS) entry which is preliminary data.</text>
</comment>
<evidence type="ECO:0000313" key="1">
    <source>
        <dbReference type="EMBL" id="MBB5137229.1"/>
    </source>
</evidence>
<proteinExistence type="predicted"/>
<protein>
    <submittedName>
        <fullName evidence="1">Uncharacterized protein</fullName>
    </submittedName>
</protein>